<dbReference type="Pfam" id="PF04138">
    <property type="entry name" value="GtrA_DPMS_TM"/>
    <property type="match status" value="1"/>
</dbReference>
<dbReference type="EMBL" id="FLUQ01000004">
    <property type="protein sequence ID" value="SBW08696.1"/>
    <property type="molecule type" value="Genomic_DNA"/>
</dbReference>
<dbReference type="InterPro" id="IPR001173">
    <property type="entry name" value="Glyco_trans_2-like"/>
</dbReference>
<evidence type="ECO:0000259" key="9">
    <source>
        <dbReference type="Pfam" id="PF00535"/>
    </source>
</evidence>
<dbReference type="PANTHER" id="PTHR43398">
    <property type="entry name" value="DOLICHOL-PHOSPHATE MANNOSYLTRANSFERASE SUBUNIT 1"/>
    <property type="match status" value="1"/>
</dbReference>
<comment type="similarity">
    <text evidence="2">Belongs to the glycosyltransferase 2 family.</text>
</comment>
<dbReference type="AlphaFoldDB" id="A0A212KAJ7"/>
<dbReference type="GO" id="GO:0000271">
    <property type="term" value="P:polysaccharide biosynthetic process"/>
    <property type="evidence" value="ECO:0007669"/>
    <property type="project" value="InterPro"/>
</dbReference>
<dbReference type="EC" id="2.4.1.83" evidence="11"/>
<feature type="transmembrane region" description="Helical" evidence="8">
    <location>
        <begin position="265"/>
        <end position="285"/>
    </location>
</feature>
<dbReference type="InterPro" id="IPR039528">
    <property type="entry name" value="DPM1-like"/>
</dbReference>
<sequence>MSTYAVIVPTLNEAGNVSELVRRLENVLAGLDWEVIFVDDDSTDGTLEELQQLAQAKKHVRYLRRIMRKGLASACVEGMLSSSAQYLAVMDADLQHDETKLSAIFQALASGEANVVVASRYTGDGGTGEWDQRRVGLSKLATRLATYFLRVPCSDPMSGFFAIDRKIMEASVARIKSEGFKILFDILSIPGLPIRIQEVPYTFSTRQLGDSKLRYNVMVDFLWLLAAKAFGRIVYTEFVLFCFVGLSGVLVHLATVSALYKLLGFSFLISQSVATYTAMTTNYFLNNTLTFKERKLKGFPFVTGYVKFLLACSLGAFINIAVADYLVSLGLYWLFAALIGTVLSAIFNFFLAKFTIWRNG</sequence>
<dbReference type="Pfam" id="PF00535">
    <property type="entry name" value="Glycos_transf_2"/>
    <property type="match status" value="1"/>
</dbReference>
<reference evidence="11" key="1">
    <citation type="submission" date="2016-04" db="EMBL/GenBank/DDBJ databases">
        <authorList>
            <person name="Evans L.H."/>
            <person name="Alamgir A."/>
            <person name="Owens N."/>
            <person name="Weber N.D."/>
            <person name="Virtaneva K."/>
            <person name="Barbian K."/>
            <person name="Babar A."/>
            <person name="Rosenke K."/>
        </authorList>
    </citation>
    <scope>NUCLEOTIDE SEQUENCE</scope>
    <source>
        <strain evidence="11">86</strain>
    </source>
</reference>
<evidence type="ECO:0000256" key="7">
    <source>
        <dbReference type="ARBA" id="ARBA00023136"/>
    </source>
</evidence>
<evidence type="ECO:0000256" key="4">
    <source>
        <dbReference type="ARBA" id="ARBA00022679"/>
    </source>
</evidence>
<feature type="transmembrane region" description="Helical" evidence="8">
    <location>
        <begin position="238"/>
        <end position="259"/>
    </location>
</feature>
<gene>
    <name evidence="11" type="ORF">KL86DPRO_40160</name>
</gene>
<evidence type="ECO:0000256" key="6">
    <source>
        <dbReference type="ARBA" id="ARBA00022989"/>
    </source>
</evidence>
<dbReference type="GO" id="GO:0004582">
    <property type="term" value="F:dolichyl-phosphate beta-D-mannosyltransferase activity"/>
    <property type="evidence" value="ECO:0007669"/>
    <property type="project" value="UniProtKB-EC"/>
</dbReference>
<dbReference type="SUPFAM" id="SSF53448">
    <property type="entry name" value="Nucleotide-diphospho-sugar transferases"/>
    <property type="match status" value="1"/>
</dbReference>
<proteinExistence type="inferred from homology"/>
<dbReference type="PANTHER" id="PTHR43398:SF1">
    <property type="entry name" value="DOLICHOL-PHOSPHATE MANNOSYLTRANSFERASE SUBUNIT 1"/>
    <property type="match status" value="1"/>
</dbReference>
<dbReference type="InterPro" id="IPR007267">
    <property type="entry name" value="GtrA_DPMS_TM"/>
</dbReference>
<keyword evidence="5 8" id="KW-0812">Transmembrane</keyword>
<name>A0A212KAJ7_9DELT</name>
<evidence type="ECO:0000256" key="2">
    <source>
        <dbReference type="ARBA" id="ARBA00006739"/>
    </source>
</evidence>
<feature type="domain" description="Glycosyltransferase 2-like" evidence="9">
    <location>
        <begin position="6"/>
        <end position="169"/>
    </location>
</feature>
<comment type="subcellular location">
    <subcellularLocation>
        <location evidence="1">Membrane</location>
        <topology evidence="1">Multi-pass membrane protein</topology>
    </subcellularLocation>
</comment>
<protein>
    <submittedName>
        <fullName evidence="11">Dolichyl-phosphate beta-D-mannosyltransferase</fullName>
        <ecNumber evidence="11">2.4.1.83</ecNumber>
    </submittedName>
</protein>
<evidence type="ECO:0000256" key="3">
    <source>
        <dbReference type="ARBA" id="ARBA00022676"/>
    </source>
</evidence>
<evidence type="ECO:0000256" key="5">
    <source>
        <dbReference type="ARBA" id="ARBA00022692"/>
    </source>
</evidence>
<dbReference type="Gene3D" id="3.90.550.10">
    <property type="entry name" value="Spore Coat Polysaccharide Biosynthesis Protein SpsA, Chain A"/>
    <property type="match status" value="1"/>
</dbReference>
<dbReference type="InterPro" id="IPR029044">
    <property type="entry name" value="Nucleotide-diphossugar_trans"/>
</dbReference>
<evidence type="ECO:0000259" key="10">
    <source>
        <dbReference type="Pfam" id="PF04138"/>
    </source>
</evidence>
<keyword evidence="6 8" id="KW-1133">Transmembrane helix</keyword>
<dbReference type="CDD" id="cd06442">
    <property type="entry name" value="DPM1_like"/>
    <property type="match status" value="1"/>
</dbReference>
<dbReference type="GO" id="GO:0016020">
    <property type="term" value="C:membrane"/>
    <property type="evidence" value="ECO:0007669"/>
    <property type="project" value="UniProtKB-SubCell"/>
</dbReference>
<keyword evidence="7 8" id="KW-0472">Membrane</keyword>
<keyword evidence="4 11" id="KW-0808">Transferase</keyword>
<organism evidence="11">
    <name type="scientific">uncultured delta proteobacterium</name>
    <dbReference type="NCBI Taxonomy" id="34034"/>
    <lineage>
        <taxon>Bacteria</taxon>
        <taxon>Deltaproteobacteria</taxon>
        <taxon>environmental samples</taxon>
    </lineage>
</organism>
<evidence type="ECO:0000256" key="1">
    <source>
        <dbReference type="ARBA" id="ARBA00004141"/>
    </source>
</evidence>
<accession>A0A212KAJ7</accession>
<feature type="transmembrane region" description="Helical" evidence="8">
    <location>
        <begin position="305"/>
        <end position="326"/>
    </location>
</feature>
<evidence type="ECO:0000313" key="11">
    <source>
        <dbReference type="EMBL" id="SBW08696.1"/>
    </source>
</evidence>
<keyword evidence="3 11" id="KW-0328">Glycosyltransferase</keyword>
<feature type="domain" description="GtrA/DPMS transmembrane" evidence="10">
    <location>
        <begin position="241"/>
        <end position="357"/>
    </location>
</feature>
<evidence type="ECO:0000256" key="8">
    <source>
        <dbReference type="SAM" id="Phobius"/>
    </source>
</evidence>
<dbReference type="GO" id="GO:0009247">
    <property type="term" value="P:glycolipid biosynthetic process"/>
    <property type="evidence" value="ECO:0007669"/>
    <property type="project" value="TreeGrafter"/>
</dbReference>
<feature type="transmembrane region" description="Helical" evidence="8">
    <location>
        <begin position="332"/>
        <end position="351"/>
    </location>
</feature>